<evidence type="ECO:0000313" key="4">
    <source>
        <dbReference type="Proteomes" id="UP000464178"/>
    </source>
</evidence>
<dbReference type="EMBL" id="LR593886">
    <property type="protein sequence ID" value="VTR91475.1"/>
    <property type="molecule type" value="Genomic_DNA"/>
</dbReference>
<evidence type="ECO:0000256" key="2">
    <source>
        <dbReference type="SAM" id="Phobius"/>
    </source>
</evidence>
<dbReference type="Proteomes" id="UP000464178">
    <property type="component" value="Chromosome"/>
</dbReference>
<keyword evidence="2" id="KW-0812">Transmembrane</keyword>
<evidence type="ECO:0000313" key="3">
    <source>
        <dbReference type="EMBL" id="VTR91475.1"/>
    </source>
</evidence>
<feature type="transmembrane region" description="Helical" evidence="2">
    <location>
        <begin position="15"/>
        <end position="36"/>
    </location>
</feature>
<keyword evidence="4" id="KW-1185">Reference proteome</keyword>
<evidence type="ECO:0000256" key="1">
    <source>
        <dbReference type="SAM" id="MobiDB-lite"/>
    </source>
</evidence>
<organism evidence="3 4">
    <name type="scientific">Gemmata massiliana</name>
    <dbReference type="NCBI Taxonomy" id="1210884"/>
    <lineage>
        <taxon>Bacteria</taxon>
        <taxon>Pseudomonadati</taxon>
        <taxon>Planctomycetota</taxon>
        <taxon>Planctomycetia</taxon>
        <taxon>Gemmatales</taxon>
        <taxon>Gemmataceae</taxon>
        <taxon>Gemmata</taxon>
    </lineage>
</organism>
<feature type="region of interest" description="Disordered" evidence="1">
    <location>
        <begin position="115"/>
        <end position="135"/>
    </location>
</feature>
<dbReference type="AlphaFoldDB" id="A0A6P2CTK8"/>
<reference evidence="3 4" key="1">
    <citation type="submission" date="2019-05" db="EMBL/GenBank/DDBJ databases">
        <authorList>
            <consortium name="Science for Life Laboratories"/>
        </authorList>
    </citation>
    <scope>NUCLEOTIDE SEQUENCE [LARGE SCALE GENOMIC DNA]</scope>
    <source>
        <strain evidence="3">Soil9</strain>
    </source>
</reference>
<gene>
    <name evidence="3" type="ORF">SOIL9_62390</name>
</gene>
<keyword evidence="2" id="KW-1133">Transmembrane helix</keyword>
<accession>A0A6P2CTK8</accession>
<proteinExistence type="predicted"/>
<sequence>MATTERAEGTSRNTIAVYVLLGLVAVAVLAAVIAYFNRPAQIGTSEEVFNTVDALYTAVRNRDEKRLTECEQRLTGYRDAGKLPTDAADELSSIITKARGGSWDSAAERLYDFMRAQRREGGTPHPPKQQGKAKK</sequence>
<name>A0A6P2CTK8_9BACT</name>
<protein>
    <submittedName>
        <fullName evidence="3">Uncharacterized protein</fullName>
    </submittedName>
</protein>
<dbReference type="KEGG" id="gms:SOIL9_62390"/>
<dbReference type="RefSeq" id="WP_162666461.1">
    <property type="nucleotide sequence ID" value="NZ_LR593886.1"/>
</dbReference>
<keyword evidence="2" id="KW-0472">Membrane</keyword>